<organism evidence="1">
    <name type="scientific">Toxoplasma gondii (strain ATCC 50861 / VEG)</name>
    <dbReference type="NCBI Taxonomy" id="432359"/>
    <lineage>
        <taxon>Eukaryota</taxon>
        <taxon>Sar</taxon>
        <taxon>Alveolata</taxon>
        <taxon>Apicomplexa</taxon>
        <taxon>Conoidasida</taxon>
        <taxon>Coccidia</taxon>
        <taxon>Eucoccidiorida</taxon>
        <taxon>Eimeriorina</taxon>
        <taxon>Sarcocystidae</taxon>
        <taxon>Toxoplasma</taxon>
    </lineage>
</organism>
<proteinExistence type="predicted"/>
<accession>A0A0F7V3D7</accession>
<protein>
    <submittedName>
        <fullName evidence="1">Uncharacterized protein</fullName>
    </submittedName>
</protein>
<dbReference type="EMBL" id="LN714500">
    <property type="protein sequence ID" value="CEL76955.1"/>
    <property type="molecule type" value="Genomic_DNA"/>
</dbReference>
<dbReference type="AlphaFoldDB" id="A0A0F7V3D7"/>
<sequence>MKVRRKCGKKNQRYRRGVITSDVYDDVSRSTGFAQALRYQFAHGAAEELQVGCAFDPLPKMAICRDRRCIMHTVTREHTLCSTGQNFRGSGGHRVCWNCSGNQVSPVS</sequence>
<reference evidence="1" key="1">
    <citation type="journal article" date="2015" name="PLoS ONE">
        <title>Comprehensive Evaluation of Toxoplasma gondii VEG and Neospora caninum LIV Genomes with Tachyzoite Stage Transcriptome and Proteome Defines Novel Transcript Features.</title>
        <authorList>
            <person name="Ramaprasad A."/>
            <person name="Mourier T."/>
            <person name="Naeem R."/>
            <person name="Malas T.B."/>
            <person name="Moussa E."/>
            <person name="Panigrahi A."/>
            <person name="Vermont S.J."/>
            <person name="Otto T.D."/>
            <person name="Wastling J."/>
            <person name="Pain A."/>
        </authorList>
    </citation>
    <scope>NUCLEOTIDE SEQUENCE</scope>
    <source>
        <strain evidence="1">VEG</strain>
    </source>
</reference>
<gene>
    <name evidence="1" type="ORF">BN1205_060280</name>
</gene>
<evidence type="ECO:0000313" key="1">
    <source>
        <dbReference type="EMBL" id="CEL76955.1"/>
    </source>
</evidence>
<name>A0A0F7V3D7_TOXGV</name>